<evidence type="ECO:0000256" key="1">
    <source>
        <dbReference type="SAM" id="MobiDB-lite"/>
    </source>
</evidence>
<feature type="region of interest" description="Disordered" evidence="1">
    <location>
        <begin position="167"/>
        <end position="254"/>
    </location>
</feature>
<sequence>MIESDQIEAVDVGVQTLLHCYEDNHQNIYVSSNRVVQTVISSIPLRDDYDDSIFIGLLGFIPYSEIYVESENIIVLPRKRKLQWADPFTMELSSDSDSIQSNLKYKKMEPARCNQETQTIIAVYPHVLDDGDVAHVMQNITCQTSITALPDESITNIVPILKQQLPHNSMSQKTTTIPKYSENNTTEPGNSEHPVTGGSNDAPAGSGTPDNSNLPEDSVAPEDSNLPEDSDVPENLKQSDEEQLPPASKELEENIPGELKEISEGPEKNDSCKISDPCSKSPCIEKVIHRDDCFENKVRGILQMAAEVFETEICEFFEEHPGEKKVALCKELFNFAGISGSKEADQWDKAVKDLDKIAAEGVNEENVFSSTPDVNQEGIVRPVEISPTNNNSGNCFCQKRTIKDVASPVKRSSKIPRLIQCCGKTANFCGNQQSSKIPVLTKRRSKVSQQIQPCVTSSGPGDCKEVRFSFNLPSPQLFTTIESKPQYEFNHRLPSAMKRSIQVGVGQCCSTRDGIEIQQVSSPEPIQNFVYECDAGYVESYLQSLGNEIKGCQTERTELGEGDWDWEEDEEEDPCLCDPWKKIAVPLPGTYVLKKTKKSSEEENEQTSTNDMDFLSIESKKLPTLELVKLPVYDPKYFKMTELYMEPLYDFYPMETEPEDVCGPETEMPWEDIVLPEKCRIKKANPTVCTCSSRKRFSVFSSDKNRKETDTNASSFGPDPCGTVNINATATTSGKSSTIIIHIKPPNEDDSNSNDSESIDSVCLKELPFYGISQSTGTCGCPKRQPSTDAKGKLPSKSPRSVLEIKPKKKTLDIPSNPPEGLHKIIKKVGVRPAMEEITCETQNKSTDTDKCDQATETISSMCSRNHATSKAQCKKSDLGKSCSKTPRQNPACRCRRTRSNSDCNNKNTKDISTCTSKTMMRQRAGASGVSKCSVGCGPGVYVSVAAAERDKHSSQSTSKKACPSSEETNTDKSLPKIRAIHSLKRIGQPNARICKDIPSNNEVFELFSKGQTKVHFGVKAVSKDSAGNRQSDKGFCIFESKPEDVNELETEPPSLNREPSSTKDDACSPSKPQRKYPVVAALNAFEEEMKPLRAALCQLQKRIYSLDLPEMQSRHS</sequence>
<accession>A0A1W4WJ21</accession>
<gene>
    <name evidence="3 4" type="primary">LOC108733434</name>
</gene>
<feature type="region of interest" description="Disordered" evidence="1">
    <location>
        <begin position="1043"/>
        <end position="1075"/>
    </location>
</feature>
<evidence type="ECO:0000313" key="3">
    <source>
        <dbReference type="RefSeq" id="XP_018320107.1"/>
    </source>
</evidence>
<dbReference type="RefSeq" id="XP_018320108.1">
    <property type="nucleotide sequence ID" value="XM_018464606.1"/>
</dbReference>
<proteinExistence type="predicted"/>
<dbReference type="RefSeq" id="XP_018320107.1">
    <property type="nucleotide sequence ID" value="XM_018464605.1"/>
</dbReference>
<dbReference type="AlphaFoldDB" id="A0A1W4WJ21"/>
<dbReference type="KEGG" id="apln:108733434"/>
<evidence type="ECO:0000313" key="4">
    <source>
        <dbReference type="RefSeq" id="XP_018320108.1"/>
    </source>
</evidence>
<organism evidence="2 4">
    <name type="scientific">Agrilus planipennis</name>
    <name type="common">Emerald ash borer</name>
    <name type="synonym">Agrilus marcopoli</name>
    <dbReference type="NCBI Taxonomy" id="224129"/>
    <lineage>
        <taxon>Eukaryota</taxon>
        <taxon>Metazoa</taxon>
        <taxon>Ecdysozoa</taxon>
        <taxon>Arthropoda</taxon>
        <taxon>Hexapoda</taxon>
        <taxon>Insecta</taxon>
        <taxon>Pterygota</taxon>
        <taxon>Neoptera</taxon>
        <taxon>Endopterygota</taxon>
        <taxon>Coleoptera</taxon>
        <taxon>Polyphaga</taxon>
        <taxon>Elateriformia</taxon>
        <taxon>Buprestoidea</taxon>
        <taxon>Buprestidae</taxon>
        <taxon>Agrilinae</taxon>
        <taxon>Agrilus</taxon>
    </lineage>
</organism>
<feature type="region of interest" description="Disordered" evidence="1">
    <location>
        <begin position="949"/>
        <end position="973"/>
    </location>
</feature>
<keyword evidence="2" id="KW-1185">Reference proteome</keyword>
<feature type="region of interest" description="Disordered" evidence="1">
    <location>
        <begin position="776"/>
        <end position="800"/>
    </location>
</feature>
<reference evidence="3 4" key="1">
    <citation type="submission" date="2025-04" db="UniProtKB">
        <authorList>
            <consortium name="RefSeq"/>
        </authorList>
    </citation>
    <scope>IDENTIFICATION</scope>
    <source>
        <tissue evidence="3 4">Entire body</tissue>
    </source>
</reference>
<evidence type="ECO:0000313" key="2">
    <source>
        <dbReference type="Proteomes" id="UP000192223"/>
    </source>
</evidence>
<dbReference type="GeneID" id="108733434"/>
<dbReference type="OrthoDB" id="6743155at2759"/>
<feature type="compositionally biased region" description="Polar residues" evidence="1">
    <location>
        <begin position="167"/>
        <end position="189"/>
    </location>
</feature>
<dbReference type="Proteomes" id="UP000192223">
    <property type="component" value="Unplaced"/>
</dbReference>
<name>A0A1W4WJ21_AGRPL</name>
<protein>
    <submittedName>
        <fullName evidence="3 4">Uncharacterized protein LOC108733434</fullName>
    </submittedName>
</protein>